<evidence type="ECO:0000313" key="2">
    <source>
        <dbReference type="EMBL" id="RAK40535.1"/>
    </source>
</evidence>
<comment type="caution">
    <text evidence="2">The sequence shown here is derived from an EMBL/GenBank/DDBJ whole genome shotgun (WGS) entry which is preliminary data.</text>
</comment>
<keyword evidence="1" id="KW-0812">Transmembrane</keyword>
<organism evidence="2 3">
    <name type="scientific">Actinoplanes lutulentus</name>
    <dbReference type="NCBI Taxonomy" id="1287878"/>
    <lineage>
        <taxon>Bacteria</taxon>
        <taxon>Bacillati</taxon>
        <taxon>Actinomycetota</taxon>
        <taxon>Actinomycetes</taxon>
        <taxon>Micromonosporales</taxon>
        <taxon>Micromonosporaceae</taxon>
        <taxon>Actinoplanes</taxon>
    </lineage>
</organism>
<evidence type="ECO:0000256" key="1">
    <source>
        <dbReference type="SAM" id="Phobius"/>
    </source>
</evidence>
<dbReference type="Proteomes" id="UP000249341">
    <property type="component" value="Unassembled WGS sequence"/>
</dbReference>
<gene>
    <name evidence="2" type="ORF">B0I29_103573</name>
</gene>
<dbReference type="OrthoDB" id="3365614at2"/>
<feature type="transmembrane region" description="Helical" evidence="1">
    <location>
        <begin position="48"/>
        <end position="70"/>
    </location>
</feature>
<dbReference type="EMBL" id="QLMJ01000003">
    <property type="protein sequence ID" value="RAK40535.1"/>
    <property type="molecule type" value="Genomic_DNA"/>
</dbReference>
<keyword evidence="3" id="KW-1185">Reference proteome</keyword>
<name>A0A327ZGQ5_9ACTN</name>
<dbReference type="RefSeq" id="WP_111648541.1">
    <property type="nucleotide sequence ID" value="NZ_JACHWI010000004.1"/>
</dbReference>
<proteinExistence type="predicted"/>
<sequence>MDKDFLVDDEDCGALLLRPLGHGTPDGVARVDVAKAMRDGLRARRARAWSTAVAVTAGVAVVVTGGLLVLRPQNQALPPVLPADPSVPASCTASALPAGDAKSAEVNAGDPSGRYLVGASEPVEGGDHNVLVWRDGKLVADVAYQGPRVSMTDINASGVAVGATTGGVTLPYAYESGRVTRMKGAGNAVAINDAGIVAGDTEPVIKDPQPQRWASWDAEPELMPMPAGMTAGQAFDITEDGTILTSLWSRNVGGIYLWHADGTVEKVEPPKAAPGHEVFAGPLAFHFGWLYAEVRTPSLNSSESTPEARTVGSNYRYDPASRTWQDLGTKSYSVQVPAVQRRGGGFLQNKPTVYVGKKVLTLPPLAKYDDDAFKVAFISADARVVAGSNLSGVAAERPVLPIIWRCR</sequence>
<keyword evidence="1" id="KW-1133">Transmembrane helix</keyword>
<evidence type="ECO:0000313" key="3">
    <source>
        <dbReference type="Proteomes" id="UP000249341"/>
    </source>
</evidence>
<protein>
    <submittedName>
        <fullName evidence="2">Uncharacterized protein</fullName>
    </submittedName>
</protein>
<reference evidence="2 3" key="1">
    <citation type="submission" date="2018-06" db="EMBL/GenBank/DDBJ databases">
        <title>Genomic Encyclopedia of Type Strains, Phase III (KMG-III): the genomes of soil and plant-associated and newly described type strains.</title>
        <authorList>
            <person name="Whitman W."/>
        </authorList>
    </citation>
    <scope>NUCLEOTIDE SEQUENCE [LARGE SCALE GENOMIC DNA]</scope>
    <source>
        <strain evidence="2 3">CGMCC 4.7090</strain>
    </source>
</reference>
<keyword evidence="1" id="KW-0472">Membrane</keyword>
<dbReference type="AlphaFoldDB" id="A0A327ZGQ5"/>
<accession>A0A327ZGQ5</accession>